<evidence type="ECO:0000313" key="11">
    <source>
        <dbReference type="EMBL" id="OXA58258.1"/>
    </source>
</evidence>
<evidence type="ECO:0000256" key="3">
    <source>
        <dbReference type="ARBA" id="ARBA00022806"/>
    </source>
</evidence>
<comment type="function">
    <text evidence="7">RNA helicase.</text>
</comment>
<reference evidence="11 12" key="1">
    <citation type="submission" date="2015-12" db="EMBL/GenBank/DDBJ databases">
        <title>The genome of Folsomia candida.</title>
        <authorList>
            <person name="Faddeeva A."/>
            <person name="Derks M.F."/>
            <person name="Anvar Y."/>
            <person name="Smit S."/>
            <person name="Van Straalen N."/>
            <person name="Roelofs D."/>
        </authorList>
    </citation>
    <scope>NUCLEOTIDE SEQUENCE [LARGE SCALE GENOMIC DNA]</scope>
    <source>
        <strain evidence="11 12">VU population</strain>
        <tissue evidence="11">Whole body</tissue>
    </source>
</reference>
<dbReference type="Proteomes" id="UP000198287">
    <property type="component" value="Unassembled WGS sequence"/>
</dbReference>
<protein>
    <recommendedName>
        <fullName evidence="7">ATP-dependent RNA helicase</fullName>
        <ecNumber evidence="7">3.6.4.13</ecNumber>
    </recommendedName>
</protein>
<dbReference type="InterPro" id="IPR027417">
    <property type="entry name" value="P-loop_NTPase"/>
</dbReference>
<feature type="region of interest" description="Disordered" evidence="8">
    <location>
        <begin position="678"/>
        <end position="714"/>
    </location>
</feature>
<dbReference type="InterPro" id="IPR000629">
    <property type="entry name" value="RNA-helicase_DEAD-box_CS"/>
</dbReference>
<comment type="caution">
    <text evidence="11">The sequence shown here is derived from an EMBL/GenBank/DDBJ whole genome shotgun (WGS) entry which is preliminary data.</text>
</comment>
<dbReference type="SMART" id="SM00490">
    <property type="entry name" value="HELICc"/>
    <property type="match status" value="1"/>
</dbReference>
<sequence length="714" mass="79860">MSIFPINRYLGDDGGDQLQGEGAGASPEEILERQLLKKLLKKAKIRKSQAIVNAEGENKSLTEIPVKSENGTSRKRTIDSASTKTQKHAANIHVESVPNKKKMKKEMSRKEPVVNKVKGAAETEDKQEEIQGDPKLSNVAGTPLSKRAKRRAKEKNKKTALVGTELGVDFGGFTVIGDVNQFKQQTVKRILPEWLSNPSVVSCNLKDDKAPIDSFGLDSQIINILKQNFIPYFFPVQQQVIPWLISGHSPKLYRPSDICVSAPTGSGKTLAYSLPLIHILKVSRIYPCVRAIVVLPTEVLATQVYSVFKTYSAGSGLSIFLITKRLTFSAERDALVKVGATGRLATPHDIIIATPGRLIDHLEQTDGFDISKLRFLVVDEADRTLDDQEGDWLQRLESKFWDSHPIGVNQWRSLPLTVKWMPAHLKAFQKLLFSATLSQNPESLEKLHLFEPKLFTSVVERKQVVKETHSGEQDGAPLQDNNTTSSSTLVSDSFVGKYSTPTELVESFVLCKKETKPLVLTYLISHFKWKRVLCFSNTKENTHRLCLLLKFMGHLNVREVSAKWNPKTRDLVLKQFSSGVIDILITSDQMARGIDIPSVDYVISYDLPGYTKTYIHRIGRCARAGREGQAVSLIQQDQIGIYKKTMKQTGKTNFVKIPVKNSDLRPLESSFKEALTKLKDKVEDETEHTSKPKLESNTKTEKSTMSKSDVKSTS</sequence>
<keyword evidence="1 6" id="KW-0547">Nucleotide-binding</keyword>
<dbReference type="GO" id="GO:0016787">
    <property type="term" value="F:hydrolase activity"/>
    <property type="evidence" value="ECO:0007669"/>
    <property type="project" value="UniProtKB-KW"/>
</dbReference>
<dbReference type="GO" id="GO:0005524">
    <property type="term" value="F:ATP binding"/>
    <property type="evidence" value="ECO:0007669"/>
    <property type="project" value="UniProtKB-UniRule"/>
</dbReference>
<dbReference type="Pfam" id="PF00270">
    <property type="entry name" value="DEAD"/>
    <property type="match status" value="1"/>
</dbReference>
<evidence type="ECO:0000256" key="8">
    <source>
        <dbReference type="SAM" id="MobiDB-lite"/>
    </source>
</evidence>
<dbReference type="OMA" id="DIEIQHA"/>
<dbReference type="GO" id="GO:0003724">
    <property type="term" value="F:RNA helicase activity"/>
    <property type="evidence" value="ECO:0007669"/>
    <property type="project" value="UniProtKB-EC"/>
</dbReference>
<dbReference type="GO" id="GO:0003723">
    <property type="term" value="F:RNA binding"/>
    <property type="evidence" value="ECO:0007669"/>
    <property type="project" value="UniProtKB-UniRule"/>
</dbReference>
<evidence type="ECO:0000256" key="7">
    <source>
        <dbReference type="RuleBase" id="RU365068"/>
    </source>
</evidence>
<dbReference type="PROSITE" id="PS00039">
    <property type="entry name" value="DEAD_ATP_HELICASE"/>
    <property type="match status" value="1"/>
</dbReference>
<keyword evidence="5 7" id="KW-0694">RNA-binding</keyword>
<dbReference type="PROSITE" id="PS51194">
    <property type="entry name" value="HELICASE_CTER"/>
    <property type="match status" value="1"/>
</dbReference>
<dbReference type="PANTHER" id="PTHR24031">
    <property type="entry name" value="RNA HELICASE"/>
    <property type="match status" value="1"/>
</dbReference>
<dbReference type="PROSITE" id="PS51192">
    <property type="entry name" value="HELICASE_ATP_BIND_1"/>
    <property type="match status" value="1"/>
</dbReference>
<feature type="compositionally biased region" description="Basic and acidic residues" evidence="8">
    <location>
        <begin position="105"/>
        <end position="124"/>
    </location>
</feature>
<dbReference type="Gene3D" id="3.40.50.300">
    <property type="entry name" value="P-loop containing nucleotide triphosphate hydrolases"/>
    <property type="match status" value="2"/>
</dbReference>
<keyword evidence="2 6" id="KW-0378">Hydrolase</keyword>
<name>A0A226EM25_FOLCA</name>
<evidence type="ECO:0000256" key="2">
    <source>
        <dbReference type="ARBA" id="ARBA00022801"/>
    </source>
</evidence>
<dbReference type="InterPro" id="IPR014001">
    <property type="entry name" value="Helicase_ATP-bd"/>
</dbReference>
<dbReference type="EMBL" id="LNIX01000003">
    <property type="protein sequence ID" value="OXA58258.1"/>
    <property type="molecule type" value="Genomic_DNA"/>
</dbReference>
<feature type="region of interest" description="Disordered" evidence="8">
    <location>
        <begin position="466"/>
        <end position="487"/>
    </location>
</feature>
<comment type="domain">
    <text evidence="7">The Q motif is unique to and characteristic of the DEAD box family of RNA helicases and controls ATP binding and hydrolysis.</text>
</comment>
<comment type="similarity">
    <text evidence="6">Belongs to the DEAD box helicase family.</text>
</comment>
<dbReference type="SMART" id="SM00487">
    <property type="entry name" value="DEXDc"/>
    <property type="match status" value="1"/>
</dbReference>
<dbReference type="CDD" id="cd17956">
    <property type="entry name" value="DEADc_DDX51"/>
    <property type="match status" value="1"/>
</dbReference>
<keyword evidence="3 6" id="KW-0347">Helicase</keyword>
<accession>A0A226EM25</accession>
<comment type="catalytic activity">
    <reaction evidence="7">
        <text>ATP + H2O = ADP + phosphate + H(+)</text>
        <dbReference type="Rhea" id="RHEA:13065"/>
        <dbReference type="ChEBI" id="CHEBI:15377"/>
        <dbReference type="ChEBI" id="CHEBI:15378"/>
        <dbReference type="ChEBI" id="CHEBI:30616"/>
        <dbReference type="ChEBI" id="CHEBI:43474"/>
        <dbReference type="ChEBI" id="CHEBI:456216"/>
        <dbReference type="EC" id="3.6.4.13"/>
    </reaction>
</comment>
<evidence type="ECO:0000259" key="10">
    <source>
        <dbReference type="PROSITE" id="PS51194"/>
    </source>
</evidence>
<dbReference type="OrthoDB" id="3370at2759"/>
<keyword evidence="4 6" id="KW-0067">ATP-binding</keyword>
<organism evidence="11 12">
    <name type="scientific">Folsomia candida</name>
    <name type="common">Springtail</name>
    <dbReference type="NCBI Taxonomy" id="158441"/>
    <lineage>
        <taxon>Eukaryota</taxon>
        <taxon>Metazoa</taxon>
        <taxon>Ecdysozoa</taxon>
        <taxon>Arthropoda</taxon>
        <taxon>Hexapoda</taxon>
        <taxon>Collembola</taxon>
        <taxon>Entomobryomorpha</taxon>
        <taxon>Isotomoidea</taxon>
        <taxon>Isotomidae</taxon>
        <taxon>Proisotominae</taxon>
        <taxon>Folsomia</taxon>
    </lineage>
</organism>
<dbReference type="STRING" id="158441.A0A226EM25"/>
<dbReference type="AlphaFoldDB" id="A0A226EM25"/>
<dbReference type="SUPFAM" id="SSF52540">
    <property type="entry name" value="P-loop containing nucleoside triphosphate hydrolases"/>
    <property type="match status" value="1"/>
</dbReference>
<feature type="region of interest" description="Disordered" evidence="8">
    <location>
        <begin position="63"/>
        <end position="156"/>
    </location>
</feature>
<dbReference type="CDD" id="cd18787">
    <property type="entry name" value="SF2_C_DEAD"/>
    <property type="match status" value="1"/>
</dbReference>
<dbReference type="EC" id="3.6.4.13" evidence="7"/>
<evidence type="ECO:0000256" key="1">
    <source>
        <dbReference type="ARBA" id="ARBA00022741"/>
    </source>
</evidence>
<dbReference type="InterPro" id="IPR011545">
    <property type="entry name" value="DEAD/DEAH_box_helicase_dom"/>
</dbReference>
<evidence type="ECO:0000259" key="9">
    <source>
        <dbReference type="PROSITE" id="PS51192"/>
    </source>
</evidence>
<gene>
    <name evidence="11" type="ORF">Fcan01_08504</name>
</gene>
<proteinExistence type="inferred from homology"/>
<dbReference type="InterPro" id="IPR001650">
    <property type="entry name" value="Helicase_C-like"/>
</dbReference>
<evidence type="ECO:0000256" key="5">
    <source>
        <dbReference type="ARBA" id="ARBA00022884"/>
    </source>
</evidence>
<keyword evidence="12" id="KW-1185">Reference proteome</keyword>
<evidence type="ECO:0000313" key="12">
    <source>
        <dbReference type="Proteomes" id="UP000198287"/>
    </source>
</evidence>
<evidence type="ECO:0000256" key="6">
    <source>
        <dbReference type="RuleBase" id="RU000492"/>
    </source>
</evidence>
<feature type="domain" description="Helicase C-terminal" evidence="10">
    <location>
        <begin position="503"/>
        <end position="665"/>
    </location>
</feature>
<dbReference type="Pfam" id="PF00271">
    <property type="entry name" value="Helicase_C"/>
    <property type="match status" value="1"/>
</dbReference>
<evidence type="ECO:0000256" key="4">
    <source>
        <dbReference type="ARBA" id="ARBA00022840"/>
    </source>
</evidence>
<feature type="domain" description="Helicase ATP-binding" evidence="9">
    <location>
        <begin position="249"/>
        <end position="455"/>
    </location>
</feature>
<feature type="compositionally biased region" description="Basic residues" evidence="8">
    <location>
        <begin position="146"/>
        <end position="156"/>
    </location>
</feature>